<evidence type="ECO:0000313" key="2">
    <source>
        <dbReference type="Proteomes" id="UP000069162"/>
    </source>
</evidence>
<accession>A0A806XCK1</accession>
<sequence length="90" mass="10182">MDRTLDKHHTFQNGVIELSNFPLSGKASSEIKQEYRRLAGILYPLFGISPGQLYDRLESGPTEQDVATLEALLFIKRAGHMNQFIGMKIM</sequence>
<dbReference type="EMBL" id="CP012871">
    <property type="protein sequence ID" value="ALR76717.1"/>
    <property type="molecule type" value="Genomic_DNA"/>
</dbReference>
<organism evidence="1 2">
    <name type="scientific">[Enterobacter] lignolyticus</name>
    <dbReference type="NCBI Taxonomy" id="1334193"/>
    <lineage>
        <taxon>Bacteria</taxon>
        <taxon>Pseudomonadati</taxon>
        <taxon>Pseudomonadota</taxon>
        <taxon>Gammaproteobacteria</taxon>
        <taxon>Enterobacterales</taxon>
        <taxon>Enterobacteriaceae</taxon>
        <taxon>Pluralibacter</taxon>
    </lineage>
</organism>
<protein>
    <submittedName>
        <fullName evidence="1">Uncharacterized protein</fullName>
    </submittedName>
</protein>
<name>A0A806XCK1_9ENTR</name>
<dbReference type="Proteomes" id="UP000069162">
    <property type="component" value="Chromosome"/>
</dbReference>
<reference evidence="2" key="1">
    <citation type="submission" date="2015-10" db="EMBL/GenBank/DDBJ databases">
        <title>Complete Genome Sequencing of Klebsiella sp. strain G5.</title>
        <authorList>
            <person name="Chan K.-G."/>
            <person name="Chen J.-W."/>
        </authorList>
    </citation>
    <scope>NUCLEOTIDE SEQUENCE [LARGE SCALE GENOMIC DNA]</scope>
    <source>
        <strain evidence="2">G5</strain>
    </source>
</reference>
<dbReference type="RefSeq" id="WP_013366329.1">
    <property type="nucleotide sequence ID" value="NZ_CP012871.1"/>
</dbReference>
<evidence type="ECO:0000313" key="1">
    <source>
        <dbReference type="EMBL" id="ALR76717.1"/>
    </source>
</evidence>
<gene>
    <name evidence="1" type="ORF">AO703_10520</name>
</gene>
<proteinExistence type="predicted"/>
<dbReference type="AlphaFoldDB" id="A0A806XCK1"/>
<dbReference type="KEGG" id="kle:AO703_10520"/>